<feature type="domain" description="PKD" evidence="3">
    <location>
        <begin position="1697"/>
        <end position="1777"/>
    </location>
</feature>
<keyword evidence="2" id="KW-0812">Transmembrane</keyword>
<dbReference type="InterPro" id="IPR011044">
    <property type="entry name" value="Quino_amine_DH_bsu"/>
</dbReference>
<dbReference type="SUPFAM" id="SSF50969">
    <property type="entry name" value="YVTN repeat-like/Quinoprotein amine dehydrogenase"/>
    <property type="match status" value="1"/>
</dbReference>
<feature type="compositionally biased region" description="Basic and acidic residues" evidence="1">
    <location>
        <begin position="1829"/>
        <end position="1848"/>
    </location>
</feature>
<dbReference type="EMBL" id="AOLK01000018">
    <property type="protein sequence ID" value="ELZ85011.1"/>
    <property type="molecule type" value="Genomic_DNA"/>
</dbReference>
<dbReference type="Gene3D" id="2.40.128.630">
    <property type="match status" value="2"/>
</dbReference>
<feature type="domain" description="PKD" evidence="3">
    <location>
        <begin position="1527"/>
        <end position="1614"/>
    </location>
</feature>
<keyword evidence="5" id="KW-1185">Reference proteome</keyword>
<dbReference type="InterPro" id="IPR035986">
    <property type="entry name" value="PKD_dom_sf"/>
</dbReference>
<evidence type="ECO:0000256" key="1">
    <source>
        <dbReference type="SAM" id="MobiDB-lite"/>
    </source>
</evidence>
<feature type="region of interest" description="Disordered" evidence="1">
    <location>
        <begin position="1776"/>
        <end position="1924"/>
    </location>
</feature>
<dbReference type="InterPro" id="IPR018391">
    <property type="entry name" value="PQQ_b-propeller_rpt"/>
</dbReference>
<organism evidence="4 5">
    <name type="scientific">Haloferax elongans ATCC BAA-1513</name>
    <dbReference type="NCBI Taxonomy" id="1230453"/>
    <lineage>
        <taxon>Archaea</taxon>
        <taxon>Methanobacteriati</taxon>
        <taxon>Methanobacteriota</taxon>
        <taxon>Stenosarchaea group</taxon>
        <taxon>Halobacteria</taxon>
        <taxon>Halobacteriales</taxon>
        <taxon>Haloferacaceae</taxon>
        <taxon>Haloferax</taxon>
    </lineage>
</organism>
<feature type="compositionally biased region" description="Polar residues" evidence="1">
    <location>
        <begin position="1872"/>
        <end position="1924"/>
    </location>
</feature>
<proteinExistence type="predicted"/>
<dbReference type="InterPro" id="IPR026453">
    <property type="entry name" value="PGF_pre_PGF"/>
</dbReference>
<keyword evidence="2" id="KW-0472">Membrane</keyword>
<evidence type="ECO:0000313" key="4">
    <source>
        <dbReference type="EMBL" id="ELZ85011.1"/>
    </source>
</evidence>
<feature type="compositionally biased region" description="Acidic residues" evidence="1">
    <location>
        <begin position="1811"/>
        <end position="1820"/>
    </location>
</feature>
<dbReference type="SMART" id="SM00564">
    <property type="entry name" value="PQQ"/>
    <property type="match status" value="15"/>
</dbReference>
<dbReference type="PROSITE" id="PS50093">
    <property type="entry name" value="PKD"/>
    <property type="match status" value="5"/>
</dbReference>
<protein>
    <recommendedName>
        <fullName evidence="3">PKD domain-containing protein</fullName>
    </recommendedName>
</protein>
<dbReference type="InterPro" id="IPR022409">
    <property type="entry name" value="PKD/Chitinase_dom"/>
</dbReference>
<dbReference type="PATRIC" id="fig|1230453.4.peg.2077"/>
<evidence type="ECO:0000313" key="5">
    <source>
        <dbReference type="Proteomes" id="UP000011612"/>
    </source>
</evidence>
<gene>
    <name evidence="4" type="ORF">C453_10535</name>
</gene>
<dbReference type="SUPFAM" id="SSF50998">
    <property type="entry name" value="Quinoprotein alcohol dehydrogenase-like"/>
    <property type="match status" value="4"/>
</dbReference>
<evidence type="ECO:0000256" key="2">
    <source>
        <dbReference type="SAM" id="Phobius"/>
    </source>
</evidence>
<dbReference type="InterPro" id="IPR013783">
    <property type="entry name" value="Ig-like_fold"/>
</dbReference>
<dbReference type="CDD" id="cd00146">
    <property type="entry name" value="PKD"/>
    <property type="match status" value="3"/>
</dbReference>
<dbReference type="PANTHER" id="PTHR34512:SF30">
    <property type="entry name" value="OUTER MEMBRANE PROTEIN ASSEMBLY FACTOR BAMB"/>
    <property type="match status" value="1"/>
</dbReference>
<accession>M0HKM6</accession>
<feature type="domain" description="PKD" evidence="3">
    <location>
        <begin position="1442"/>
        <end position="1527"/>
    </location>
</feature>
<dbReference type="SMART" id="SM00089">
    <property type="entry name" value="PKD"/>
    <property type="match status" value="5"/>
</dbReference>
<dbReference type="InterPro" id="IPR000601">
    <property type="entry name" value="PKD_dom"/>
</dbReference>
<feature type="compositionally biased region" description="Polar residues" evidence="1">
    <location>
        <begin position="1940"/>
        <end position="1970"/>
    </location>
</feature>
<dbReference type="PANTHER" id="PTHR34512">
    <property type="entry name" value="CELL SURFACE PROTEIN"/>
    <property type="match status" value="1"/>
</dbReference>
<dbReference type="InterPro" id="IPR002372">
    <property type="entry name" value="PQQ_rpt_dom"/>
</dbReference>
<sequence>MDGPDIVYSSASVTPDTLYTGSAINATVTVENTGSSQQDYNATVAVDGSVVASKTGSLSAGETTTVSFTKTLWDTGGRDVSVGGLASQTVTVQSANANFHGGPGNLGYYPDQSGPTSTPTELWNISGGTPMVMQPTIVGDTLYFAFHDGGKLYAVDPMTGEEKWNATPGGISGSTWTTPAYANGVLFLGSNDYKLHAINATDGSELWNYSTQTNVRSAPAVVDGVVYFGSNDGNMTALNATTGEELWYYTMHQPVLVESNPAVVDGVVYFGAYDNNVTALNATTGQKLWNYTVIDQIESDATVANNTVFIGSDSTAGTTSGDGKVYALNATDGTERWNYTLTGDVDGSPVYADGTLYAGSRGGDLVALNAADGTKVWNVSGASFRGAPVVAGNVLYISDFGSGTVYAFNTNDGSELWQYDSPVASLYPTPLAWNDILYYGSGSHFYAIKEPAPTVSNVNATNPSGQNVTITFNSSESLFDIAVSLSGPESATLTESDFTETGSGPYTYTATYEGSSDGTYTATVDTAANTKAQDGANGESDSVLVDTTDPTADAGTNQTLYLGSWATLDASSSTDANTVSSYAWNFGDGTTASGAVHNHTYRAVGTYTATVTVTDQSGNTDTDTVVVTVQSANANFHGSLSNLGYYPNETGPTSAPVEAWNISGGTPMVMQPTIVGDTLYFAFHDGGKLYAVDPVTGEEKWNATPGGISGSTWTTPAYANGVLFLGSNDHKLHAINATDGTELWNYSTQTNVRSAPAVVDGVVYFGSNDGNVTALNATTGEELWYYTMHQPVLVESNPAVVDGVVYITGDDDNVTALNATTGQKLWNYTLIDESQSDPTVANNTVFVGSDSTAGETSGDGQVYALNATDGSLRWNYTLTGDVDGSPVYADGTLYAGSRGGDLVALNAADGTKIWNVSGASFRGAPVVASDVLYISDYGNGTVHAFNATDGTELWQYDSPISVLYPTPLAWNGTLYYGSGSHFHALKEPGVSNFAVSNPSSQNVTITFDTHDQIVDISMTLSGAESATLTENDFTEMNNGDGTYTYGASYVGSSDGTYTATLTVANDSSGDNKASGNSDSVVVDTTPPTITNFSATESSGQNVTISFNSSEQLGSTQVSLSGPELTTLSLENFTETGSGPYTYTATYDGSSNGTYTATLDSAMDAFNNDGASSESASASIGTAVVSSSIEYVSGSQPDMSNVTLDAWFSSGLLQLQAKNATANISDFSTEADYELAGLGADSTTVLRTNVTVQGYTPRALIGSAHDVNWTRTQNQNGTWTLSITGTPAEVQSFFYANGSSPSSWPGTIQANESQTAALTFAVDDLGVLSSTHRERLNGSVMVTDAQEFGSPQYNTSGTNDKVELRVKAPHFTTSGANNTGFFEAFLPQQLLDDWGVSANQLAGELNGASRATTITAVSGGGAYVEFDIHYSEGDAAVTVDSIAPTADAGADQTVDEDTTAQFNGTNSTDNVGIDSYEWDFGDGTNATGENVSHTYTEPGSYTVTLNVTDAAGNNDTDTMVVTVEDATDPTAAAGSNQTVDEDTAVQFNGSSSTDNVGVDSYQWSFGDGNSTTGENVSHTYAQPGTYTVTVTATDAAGNSDTDTLVVTVNDTTAPVADAGSNQTVDEDTVVQFNASNSTDNVGVDSYEWNFGDGSNATGENVSHTYTQPGTYTATVETTDAAGHNDTDTLVVTVNDTTDPTADAGTDQTISKNRPVQFNASDSTDNVGIVSYQWDYGDGNSAIGESAAHAYNNPGTYTVTLTTTDAAGNSENDTLVVTVVDPDKNRSGSGSSGSSDSDDDDSESERSDTTAPETDDSNDEPAGESSGTKVSVERKSGSNEEKSESADVKVENVTPGVTVEITFDETADSDTGDRANNTSSTDLENSTATINQTSTGNETASDVGNETANATDRQRPSNISVANMRMNVSRSGDFSLNVTTREVASNSEADGSAQETTAQADSTGPSNTTRGMSDTDRKFLEETGARPAGYVIVDHDDLSDDSIDDVTFTFRVSKAYLDSTRVTADSVALYRNETVRWNKLSTTLVGETETEYVFEAKSPGLSEFVIGATAPTFEVTETALSNDEVVVGDDAIVDVTLSNLGGAAGTHTLELRSDGTTIATETVTLDAGEERTVSLGAAFESAGTYELTVDGESVGKLRIVTEQAEEQAAATTVENPDAPGENNGGSGPLVMLLLLVALAGVSIYVLFGRGGSK</sequence>
<dbReference type="Pfam" id="PF18911">
    <property type="entry name" value="PKD_4"/>
    <property type="match status" value="5"/>
</dbReference>
<dbReference type="Proteomes" id="UP000011612">
    <property type="component" value="Unassembled WGS sequence"/>
</dbReference>
<evidence type="ECO:0000259" key="3">
    <source>
        <dbReference type="PROSITE" id="PS50093"/>
    </source>
</evidence>
<dbReference type="InterPro" id="IPR011047">
    <property type="entry name" value="Quinoprotein_ADH-like_sf"/>
</dbReference>
<dbReference type="Gene3D" id="2.60.40.10">
    <property type="entry name" value="Immunoglobulins"/>
    <property type="match status" value="7"/>
</dbReference>
<feature type="domain" description="PKD" evidence="3">
    <location>
        <begin position="549"/>
        <end position="634"/>
    </location>
</feature>
<dbReference type="Gene3D" id="2.40.10.480">
    <property type="match status" value="2"/>
</dbReference>
<dbReference type="SUPFAM" id="SSF49299">
    <property type="entry name" value="PKD domain"/>
    <property type="match status" value="5"/>
</dbReference>
<dbReference type="NCBIfam" id="TIGR04213">
    <property type="entry name" value="PGF_pre_PGF"/>
    <property type="match status" value="1"/>
</dbReference>
<keyword evidence="2" id="KW-1133">Transmembrane helix</keyword>
<dbReference type="Pfam" id="PF13360">
    <property type="entry name" value="PQQ_2"/>
    <property type="match status" value="4"/>
</dbReference>
<comment type="caution">
    <text evidence="4">The sequence shown here is derived from an EMBL/GenBank/DDBJ whole genome shotgun (WGS) entry which is preliminary data.</text>
</comment>
<feature type="region of interest" description="Disordered" evidence="1">
    <location>
        <begin position="1940"/>
        <end position="1972"/>
    </location>
</feature>
<dbReference type="Gene3D" id="2.130.10.10">
    <property type="entry name" value="YVTN repeat-like/Quinoprotein amine dehydrogenase"/>
    <property type="match status" value="2"/>
</dbReference>
<reference evidence="4 5" key="1">
    <citation type="journal article" date="2014" name="PLoS Genet.">
        <title>Phylogenetically driven sequencing of extremely halophilic archaea reveals strategies for static and dynamic osmo-response.</title>
        <authorList>
            <person name="Becker E.A."/>
            <person name="Seitzer P.M."/>
            <person name="Tritt A."/>
            <person name="Larsen D."/>
            <person name="Krusor M."/>
            <person name="Yao A.I."/>
            <person name="Wu D."/>
            <person name="Madern D."/>
            <person name="Eisen J.A."/>
            <person name="Darling A.E."/>
            <person name="Facciotti M.T."/>
        </authorList>
    </citation>
    <scope>NUCLEOTIDE SEQUENCE [LARGE SCALE GENOMIC DNA]</scope>
    <source>
        <strain evidence="4 5">ATCC BAA-1513</strain>
    </source>
</reference>
<feature type="transmembrane region" description="Helical" evidence="2">
    <location>
        <begin position="2187"/>
        <end position="2205"/>
    </location>
</feature>
<feature type="domain" description="PKD" evidence="3">
    <location>
        <begin position="1612"/>
        <end position="1697"/>
    </location>
</feature>
<dbReference type="InterPro" id="IPR015943">
    <property type="entry name" value="WD40/YVTN_repeat-like_dom_sf"/>
</dbReference>
<name>M0HKM6_HALEO</name>